<dbReference type="Pfam" id="PF13537">
    <property type="entry name" value="GATase_7"/>
    <property type="match status" value="1"/>
</dbReference>
<dbReference type="PANTHER" id="PTHR43284">
    <property type="entry name" value="ASPARAGINE SYNTHETASE (GLUTAMINE-HYDROLYZING)"/>
    <property type="match status" value="1"/>
</dbReference>
<dbReference type="Pfam" id="PF00733">
    <property type="entry name" value="Asn_synthase"/>
    <property type="match status" value="1"/>
</dbReference>
<reference evidence="9 10" key="1">
    <citation type="submission" date="2007-01" db="EMBL/GenBank/DDBJ databases">
        <title>Complete sequence of Psychromonas ingrahamii 37.</title>
        <authorList>
            <consortium name="US DOE Joint Genome Institute"/>
            <person name="Copeland A."/>
            <person name="Lucas S."/>
            <person name="Lapidus A."/>
            <person name="Barry K."/>
            <person name="Detter J.C."/>
            <person name="Glavina del Rio T."/>
            <person name="Hammon N."/>
            <person name="Israni S."/>
            <person name="Dalin E."/>
            <person name="Tice H."/>
            <person name="Pitluck S."/>
            <person name="Thompson L.S."/>
            <person name="Brettin T."/>
            <person name="Bruce D."/>
            <person name="Han C."/>
            <person name="Tapia R."/>
            <person name="Schmutz J."/>
            <person name="Larimer F."/>
            <person name="Land M."/>
            <person name="Hauser L."/>
            <person name="Kyrpides N."/>
            <person name="Ivanova N."/>
            <person name="Staley J."/>
            <person name="Richardson P."/>
        </authorList>
    </citation>
    <scope>NUCLEOTIDE SEQUENCE [LARGE SCALE GENOMIC DNA]</scope>
    <source>
        <strain evidence="9 10">37</strain>
    </source>
</reference>
<evidence type="ECO:0000259" key="8">
    <source>
        <dbReference type="PROSITE" id="PS51278"/>
    </source>
</evidence>
<dbReference type="Gene3D" id="3.60.20.10">
    <property type="entry name" value="Glutamine Phosphoribosylpyrophosphate, subunit 1, domain 1"/>
    <property type="match status" value="1"/>
</dbReference>
<dbReference type="SUPFAM" id="SSF56235">
    <property type="entry name" value="N-terminal nucleophile aminohydrolases (Ntn hydrolases)"/>
    <property type="match status" value="1"/>
</dbReference>
<dbReference type="PANTHER" id="PTHR43284:SF1">
    <property type="entry name" value="ASPARAGINE SYNTHETASE"/>
    <property type="match status" value="1"/>
</dbReference>
<dbReference type="InterPro" id="IPR029055">
    <property type="entry name" value="Ntn_hydrolases_N"/>
</dbReference>
<dbReference type="PIRSF" id="PIRSF001589">
    <property type="entry name" value="Asn_synthetase_glu-h"/>
    <property type="match status" value="1"/>
</dbReference>
<comment type="pathway">
    <text evidence="1">Amino-acid biosynthesis; L-asparagine biosynthesis; L-asparagine from L-aspartate (L-Gln route): step 1/1.</text>
</comment>
<evidence type="ECO:0000256" key="7">
    <source>
        <dbReference type="PIRSR" id="PIRSR001589-2"/>
    </source>
</evidence>
<dbReference type="STRING" id="357804.Ping_2657"/>
<evidence type="ECO:0000256" key="5">
    <source>
        <dbReference type="ARBA" id="ARBA00022840"/>
    </source>
</evidence>
<dbReference type="InterPro" id="IPR051786">
    <property type="entry name" value="ASN_synthetase/amidase"/>
</dbReference>
<feature type="domain" description="Glutamine amidotransferase type-2" evidence="8">
    <location>
        <begin position="2"/>
        <end position="210"/>
    </location>
</feature>
<dbReference type="HOGENOM" id="CLU_014658_3_3_6"/>
<evidence type="ECO:0000256" key="6">
    <source>
        <dbReference type="ARBA" id="ARBA00048741"/>
    </source>
</evidence>
<comment type="similarity">
    <text evidence="2">Belongs to the asparagine synthetase family.</text>
</comment>
<dbReference type="eggNOG" id="COG0367">
    <property type="taxonomic scope" value="Bacteria"/>
</dbReference>
<dbReference type="InterPro" id="IPR017932">
    <property type="entry name" value="GATase_2_dom"/>
</dbReference>
<dbReference type="AlphaFoldDB" id="A1SY06"/>
<comment type="catalytic activity">
    <reaction evidence="6">
        <text>L-aspartate + L-glutamine + ATP + H2O = L-asparagine + L-glutamate + AMP + diphosphate + H(+)</text>
        <dbReference type="Rhea" id="RHEA:12228"/>
        <dbReference type="ChEBI" id="CHEBI:15377"/>
        <dbReference type="ChEBI" id="CHEBI:15378"/>
        <dbReference type="ChEBI" id="CHEBI:29985"/>
        <dbReference type="ChEBI" id="CHEBI:29991"/>
        <dbReference type="ChEBI" id="CHEBI:30616"/>
        <dbReference type="ChEBI" id="CHEBI:33019"/>
        <dbReference type="ChEBI" id="CHEBI:58048"/>
        <dbReference type="ChEBI" id="CHEBI:58359"/>
        <dbReference type="ChEBI" id="CHEBI:456215"/>
        <dbReference type="EC" id="6.3.5.4"/>
    </reaction>
</comment>
<dbReference type="GO" id="GO:0004066">
    <property type="term" value="F:asparagine synthase (glutamine-hydrolyzing) activity"/>
    <property type="evidence" value="ECO:0007669"/>
    <property type="project" value="UniProtKB-EC"/>
</dbReference>
<keyword evidence="10" id="KW-1185">Reference proteome</keyword>
<keyword evidence="4 7" id="KW-0547">Nucleotide-binding</keyword>
<dbReference type="RefSeq" id="WP_011770928.1">
    <property type="nucleotide sequence ID" value="NC_008709.1"/>
</dbReference>
<dbReference type="Gene3D" id="3.40.50.620">
    <property type="entry name" value="HUPs"/>
    <property type="match status" value="1"/>
</dbReference>
<dbReference type="GO" id="GO:0005524">
    <property type="term" value="F:ATP binding"/>
    <property type="evidence" value="ECO:0007669"/>
    <property type="project" value="UniProtKB-KW"/>
</dbReference>
<protein>
    <recommendedName>
        <fullName evidence="3">asparagine synthase (glutamine-hydrolyzing)</fullName>
        <ecNumber evidence="3">6.3.5.4</ecNumber>
    </recommendedName>
</protein>
<evidence type="ECO:0000256" key="3">
    <source>
        <dbReference type="ARBA" id="ARBA00012737"/>
    </source>
</evidence>
<evidence type="ECO:0000313" key="9">
    <source>
        <dbReference type="EMBL" id="ABM04371.1"/>
    </source>
</evidence>
<dbReference type="KEGG" id="pin:Ping_2657"/>
<evidence type="ECO:0000256" key="1">
    <source>
        <dbReference type="ARBA" id="ARBA00005187"/>
    </source>
</evidence>
<name>A1SY06_PSYIN</name>
<accession>A1SY06</accession>
<organism evidence="9 10">
    <name type="scientific">Psychromonas ingrahamii (strain DSM 17664 / CCUG 51855 / 37)</name>
    <dbReference type="NCBI Taxonomy" id="357804"/>
    <lineage>
        <taxon>Bacteria</taxon>
        <taxon>Pseudomonadati</taxon>
        <taxon>Pseudomonadota</taxon>
        <taxon>Gammaproteobacteria</taxon>
        <taxon>Alteromonadales</taxon>
        <taxon>Psychromonadaceae</taxon>
        <taxon>Psychromonas</taxon>
    </lineage>
</organism>
<dbReference type="SUPFAM" id="SSF52402">
    <property type="entry name" value="Adenine nucleotide alpha hydrolases-like"/>
    <property type="match status" value="1"/>
</dbReference>
<proteinExistence type="inferred from homology"/>
<dbReference type="InterPro" id="IPR014729">
    <property type="entry name" value="Rossmann-like_a/b/a_fold"/>
</dbReference>
<dbReference type="OrthoDB" id="9763290at2"/>
<evidence type="ECO:0000313" key="10">
    <source>
        <dbReference type="Proteomes" id="UP000000639"/>
    </source>
</evidence>
<dbReference type="InterPro" id="IPR006426">
    <property type="entry name" value="Asn_synth_AEB"/>
</dbReference>
<gene>
    <name evidence="9" type="ordered locus">Ping_2657</name>
</gene>
<feature type="binding site" evidence="7">
    <location>
        <position position="97"/>
    </location>
    <ligand>
        <name>L-glutamine</name>
        <dbReference type="ChEBI" id="CHEBI:58359"/>
    </ligand>
</feature>
<dbReference type="EMBL" id="CP000510">
    <property type="protein sequence ID" value="ABM04371.1"/>
    <property type="molecule type" value="Genomic_DNA"/>
</dbReference>
<evidence type="ECO:0000256" key="2">
    <source>
        <dbReference type="ARBA" id="ARBA00005752"/>
    </source>
</evidence>
<dbReference type="EC" id="6.3.5.4" evidence="3"/>
<dbReference type="Proteomes" id="UP000000639">
    <property type="component" value="Chromosome"/>
</dbReference>
<evidence type="ECO:0000256" key="4">
    <source>
        <dbReference type="ARBA" id="ARBA00022741"/>
    </source>
</evidence>
<dbReference type="PROSITE" id="PS51278">
    <property type="entry name" value="GATASE_TYPE_2"/>
    <property type="match status" value="1"/>
</dbReference>
<dbReference type="GO" id="GO:0006529">
    <property type="term" value="P:asparagine biosynthetic process"/>
    <property type="evidence" value="ECO:0007669"/>
    <property type="project" value="InterPro"/>
</dbReference>
<dbReference type="InterPro" id="IPR001962">
    <property type="entry name" value="Asn_synthase"/>
</dbReference>
<sequence>MSTLLGVIAKHNDVTIQPEWLGLMQQASKPFPYDVSGSIEFAQAIFSCQQRLNTPEAQYAKPINQLDKFYLLFDGRLDNREALANKLGVKISPELSDEMLVLSAYKQYQDKLCQHLLGDFVFVIYQPEKYQLLIARDHLGVRPLFITETNDFIAFASNKPALVALPYIDKTINEQWLADYITITKVEHHSSFYQEINSFPPASCLQLIDQKVHYQQYWRLDITHTLTEKTDDEYIAEFKCLLFEAVKCRLRCYGEIASELSGGLDSTSIASIAAILLNDHLPPNSNKKNIHAYSHRLAKQYQGNVFPFKDEGEYIDLLLSLYPNIQGHAIHSEEVGIIDELIYSDCVHAGPCRSDLSQFGKELFGAMQGQGYRSLLSGFGGDQLVTSQGNGWDIELVQKKQWQTLWRQAKYFTCNPLKRLKFCLGAIQRTYFSYRKFNFFISDWKILQKSCGINDMFAKKKGYPDRYFEHPTRDTSGTVKQQELKVIESAHVLYRLEDSAVGAASYGVDYRYPLLDVRLLQFCLALPAHIKVHNGIKRNMIRKATQDILPDDIRLRHDKSGATVPTSRLRIMYDQDIIIRRLMTTANNKLLCQYIDSDIIEQLILSLQENLAKRDDIKNKTLFRLVALQLNKLSRDNES</sequence>
<keyword evidence="5 7" id="KW-0067">ATP-binding</keyword>